<organism evidence="2 3">
    <name type="scientific">Comamonas endophytica</name>
    <dbReference type="NCBI Taxonomy" id="2949090"/>
    <lineage>
        <taxon>Bacteria</taxon>
        <taxon>Pseudomonadati</taxon>
        <taxon>Pseudomonadota</taxon>
        <taxon>Betaproteobacteria</taxon>
        <taxon>Burkholderiales</taxon>
        <taxon>Comamonadaceae</taxon>
        <taxon>Comamonas</taxon>
    </lineage>
</organism>
<reference evidence="2" key="1">
    <citation type="submission" date="2022-09" db="EMBL/GenBank/DDBJ databases">
        <title>The complete genome of Acidovorax sp. 5MLIR.</title>
        <authorList>
            <person name="Liu L."/>
            <person name="Yue J."/>
            <person name="Yang F."/>
            <person name="Yuan J."/>
            <person name="Li L."/>
        </authorList>
    </citation>
    <scope>NUCLEOTIDE SEQUENCE</scope>
    <source>
        <strain evidence="2">5MLIR</strain>
    </source>
</reference>
<evidence type="ECO:0000313" key="2">
    <source>
        <dbReference type="EMBL" id="UYG53032.1"/>
    </source>
</evidence>
<accession>A0ABY6GF82</accession>
<protein>
    <recommendedName>
        <fullName evidence="4">Secreted protein</fullName>
    </recommendedName>
</protein>
<evidence type="ECO:0008006" key="4">
    <source>
        <dbReference type="Google" id="ProtNLM"/>
    </source>
</evidence>
<evidence type="ECO:0000313" key="3">
    <source>
        <dbReference type="Proteomes" id="UP001162800"/>
    </source>
</evidence>
<dbReference type="Proteomes" id="UP001162800">
    <property type="component" value="Chromosome"/>
</dbReference>
<gene>
    <name evidence="2" type="ORF">M9799_07400</name>
</gene>
<name>A0ABY6GF82_9BURK</name>
<proteinExistence type="predicted"/>
<evidence type="ECO:0000256" key="1">
    <source>
        <dbReference type="SAM" id="SignalP"/>
    </source>
</evidence>
<sequence length="125" mass="13430">MRSPHHLQVPLCICILSAVAALASMAMGSAASQQMATKRRISQQLQQDIAQCVQLDGGEAVFCRQQAFHHAEVARSELQVQRHALRQASRRRVAMHRVGGPAQCGALLQHRLAPCVSATPASAAS</sequence>
<dbReference type="RefSeq" id="WP_231043075.1">
    <property type="nucleotide sequence ID" value="NZ_CP106881.1"/>
</dbReference>
<keyword evidence="1" id="KW-0732">Signal</keyword>
<feature type="signal peptide" evidence="1">
    <location>
        <begin position="1"/>
        <end position="26"/>
    </location>
</feature>
<dbReference type="EMBL" id="CP106881">
    <property type="protein sequence ID" value="UYG53032.1"/>
    <property type="molecule type" value="Genomic_DNA"/>
</dbReference>
<keyword evidence="3" id="KW-1185">Reference proteome</keyword>
<feature type="chain" id="PRO_5046093812" description="Secreted protein" evidence="1">
    <location>
        <begin position="27"/>
        <end position="125"/>
    </location>
</feature>